<dbReference type="Proteomes" id="UP000060487">
    <property type="component" value="Unassembled WGS sequence"/>
</dbReference>
<dbReference type="Pfam" id="PF04101">
    <property type="entry name" value="Glyco_tran_28_C"/>
    <property type="match status" value="1"/>
</dbReference>
<gene>
    <name evidence="2" type="ORF">ASN18_1618</name>
</gene>
<proteinExistence type="predicted"/>
<reference evidence="2 3" key="1">
    <citation type="submission" date="2015-11" db="EMBL/GenBank/DDBJ databases">
        <authorList>
            <person name="Lin W."/>
        </authorList>
    </citation>
    <scope>NUCLEOTIDE SEQUENCE [LARGE SCALE GENOMIC DNA]</scope>
    <source>
        <strain evidence="2 3">HCH-1</strain>
    </source>
</reference>
<evidence type="ECO:0000259" key="1">
    <source>
        <dbReference type="Pfam" id="PF04101"/>
    </source>
</evidence>
<keyword evidence="3" id="KW-1185">Reference proteome</keyword>
<evidence type="ECO:0000313" key="2">
    <source>
        <dbReference type="EMBL" id="KWT85908.1"/>
    </source>
</evidence>
<dbReference type="RefSeq" id="WP_085052237.1">
    <property type="nucleotide sequence ID" value="NZ_LNQR01000058.1"/>
</dbReference>
<comment type="caution">
    <text evidence="2">The sequence shown here is derived from an EMBL/GenBank/DDBJ whole genome shotgun (WGS) entry which is preliminary data.</text>
</comment>
<protein>
    <submittedName>
        <fullName evidence="2">UDP-2,4-diacetamido-2,4, 6-trideoxy-beta-L-altropyranose hydrolase</fullName>
    </submittedName>
</protein>
<name>A0ABR5SJT7_9BACT</name>
<dbReference type="GO" id="GO:0016787">
    <property type="term" value="F:hydrolase activity"/>
    <property type="evidence" value="ECO:0007669"/>
    <property type="project" value="UniProtKB-KW"/>
</dbReference>
<accession>A0ABR5SJT7</accession>
<keyword evidence="2" id="KW-0378">Hydrolase</keyword>
<dbReference type="InterPro" id="IPR007235">
    <property type="entry name" value="Glyco_trans_28_C"/>
</dbReference>
<dbReference type="Gene3D" id="3.40.50.11190">
    <property type="match status" value="1"/>
</dbReference>
<dbReference type="EMBL" id="LNQR01000058">
    <property type="protein sequence ID" value="KWT85908.1"/>
    <property type="molecule type" value="Genomic_DNA"/>
</dbReference>
<evidence type="ECO:0000313" key="3">
    <source>
        <dbReference type="Proteomes" id="UP000060487"/>
    </source>
</evidence>
<dbReference type="SUPFAM" id="SSF53756">
    <property type="entry name" value="UDP-Glycosyltransferase/glycogen phosphorylase"/>
    <property type="match status" value="1"/>
</dbReference>
<dbReference type="Gene3D" id="3.40.50.2000">
    <property type="entry name" value="Glycogen Phosphorylase B"/>
    <property type="match status" value="1"/>
</dbReference>
<sequence length="330" mass="37359">MKKILFRGDANPPIGTGDLMSLVNLSYYFEQDGWEAFFLIRGYEAGRTIMECRGNVTVVPPECPLQEEQQAIENLIVQEGIDVLFLEITQRKLTDYCLPPGVKKVSVNFDGIIPDDIDIVINWDIEGTIYFDKKRYPKTRFLIGPQYIILPPNFNRGRIAARTYAPRPQNLLIAMGGADELNFTGKVVNAILEYKLDMNITVITGAGFMFKKELETALSKSEIRPVVKQNVKDMLGEYMNCDVAIGAGGLTSYELIASGTPAILIATYEHQIPRCKYFNSNNWAKYLGYRTFNAEELIYYIQHPPEVLKVNIFDTGKIVEAVNSLLRHYS</sequence>
<feature type="domain" description="Glycosyl transferase family 28 C-terminal" evidence="1">
    <location>
        <begin position="177"/>
        <end position="302"/>
    </location>
</feature>
<organism evidence="2 3">
    <name type="scientific">Candidatus Magnetominusculus xianensis</name>
    <dbReference type="NCBI Taxonomy" id="1748249"/>
    <lineage>
        <taxon>Bacteria</taxon>
        <taxon>Pseudomonadati</taxon>
        <taxon>Nitrospirota</taxon>
        <taxon>Nitrospiria</taxon>
        <taxon>Nitrospirales</taxon>
        <taxon>Nitrospiraceae</taxon>
        <taxon>Candidatus Magnetominusculus</taxon>
    </lineage>
</organism>